<dbReference type="Gramene" id="GBG67233">
    <property type="protein sequence ID" value="GBG67233"/>
    <property type="gene ID" value="CBR_g84896"/>
</dbReference>
<name>A0A388KBA4_CHABU</name>
<feature type="region of interest" description="Disordered" evidence="1">
    <location>
        <begin position="54"/>
        <end position="159"/>
    </location>
</feature>
<evidence type="ECO:0008006" key="4">
    <source>
        <dbReference type="Google" id="ProtNLM"/>
    </source>
</evidence>
<comment type="caution">
    <text evidence="2">The sequence shown here is derived from an EMBL/GenBank/DDBJ whole genome shotgun (WGS) entry which is preliminary data.</text>
</comment>
<evidence type="ECO:0000313" key="3">
    <source>
        <dbReference type="Proteomes" id="UP000265515"/>
    </source>
</evidence>
<dbReference type="AlphaFoldDB" id="A0A388KBA4"/>
<sequence>MSVRADPVSPKRCPHAEYWDAKVRLECNAIAEEHYRHWARGLCPARWFLAVSSARSSQPSHEMNSSTTTLSTRRSPSTMDADRRDMDNAWTPHCGTSVPSGFDSDAANDYDGQACEDMEDGTGNGDGDDVDDDSGDGGGVPETDKASDSNGRNNGRRGKERYVWVTDHMTSEGYPQRIVEDCRKKWSSMLSKAKLILDKCENASGLPSYWDTDLEKRKDLQVPFAFEKLLWDAMQWKLNKLSMTCDQPLGSEDLPGAGEGTLPSGRSGSEKSGSEARGTNGSEGEAKMRRTPSGKTRMDDVGTGRSTLARAMEESTRSYGDGLDKAASTLAKATSDVGTTMAAKIGDVAEAIRGGNTVLEMLVSLSQAEHLTRWVRHTGIRAGTFPAPTHHTT</sequence>
<dbReference type="EMBL" id="BFEA01000084">
    <property type="protein sequence ID" value="GBG67233.1"/>
    <property type="molecule type" value="Genomic_DNA"/>
</dbReference>
<proteinExistence type="predicted"/>
<dbReference type="PANTHER" id="PTHR33492:SF11">
    <property type="entry name" value="OS04G0670900 PROTEIN"/>
    <property type="match status" value="1"/>
</dbReference>
<feature type="compositionally biased region" description="Acidic residues" evidence="1">
    <location>
        <begin position="114"/>
        <end position="135"/>
    </location>
</feature>
<feature type="compositionally biased region" description="Polar residues" evidence="1">
    <location>
        <begin position="54"/>
        <end position="64"/>
    </location>
</feature>
<feature type="compositionally biased region" description="Low complexity" evidence="1">
    <location>
        <begin position="65"/>
        <end position="78"/>
    </location>
</feature>
<feature type="region of interest" description="Disordered" evidence="1">
    <location>
        <begin position="249"/>
        <end position="302"/>
    </location>
</feature>
<evidence type="ECO:0000256" key="1">
    <source>
        <dbReference type="SAM" id="MobiDB-lite"/>
    </source>
</evidence>
<dbReference type="PANTHER" id="PTHR33492">
    <property type="entry name" value="OSJNBA0043A12.37 PROTEIN-RELATED"/>
    <property type="match status" value="1"/>
</dbReference>
<keyword evidence="3" id="KW-1185">Reference proteome</keyword>
<organism evidence="2 3">
    <name type="scientific">Chara braunii</name>
    <name type="common">Braun's stonewort</name>
    <dbReference type="NCBI Taxonomy" id="69332"/>
    <lineage>
        <taxon>Eukaryota</taxon>
        <taxon>Viridiplantae</taxon>
        <taxon>Streptophyta</taxon>
        <taxon>Charophyceae</taxon>
        <taxon>Charales</taxon>
        <taxon>Characeae</taxon>
        <taxon>Chara</taxon>
    </lineage>
</organism>
<evidence type="ECO:0000313" key="2">
    <source>
        <dbReference type="EMBL" id="GBG67233.1"/>
    </source>
</evidence>
<accession>A0A388KBA4</accession>
<reference evidence="2 3" key="1">
    <citation type="journal article" date="2018" name="Cell">
        <title>The Chara Genome: Secondary Complexity and Implications for Plant Terrestrialization.</title>
        <authorList>
            <person name="Nishiyama T."/>
            <person name="Sakayama H."/>
            <person name="Vries J.D."/>
            <person name="Buschmann H."/>
            <person name="Saint-Marcoux D."/>
            <person name="Ullrich K.K."/>
            <person name="Haas F.B."/>
            <person name="Vanderstraeten L."/>
            <person name="Becker D."/>
            <person name="Lang D."/>
            <person name="Vosolsobe S."/>
            <person name="Rombauts S."/>
            <person name="Wilhelmsson P.K.I."/>
            <person name="Janitza P."/>
            <person name="Kern R."/>
            <person name="Heyl A."/>
            <person name="Rumpler F."/>
            <person name="Villalobos L.I.A.C."/>
            <person name="Clay J.M."/>
            <person name="Skokan R."/>
            <person name="Toyoda A."/>
            <person name="Suzuki Y."/>
            <person name="Kagoshima H."/>
            <person name="Schijlen E."/>
            <person name="Tajeshwar N."/>
            <person name="Catarino B."/>
            <person name="Hetherington A.J."/>
            <person name="Saltykova A."/>
            <person name="Bonnot C."/>
            <person name="Breuninger H."/>
            <person name="Symeonidi A."/>
            <person name="Radhakrishnan G.V."/>
            <person name="Van Nieuwerburgh F."/>
            <person name="Deforce D."/>
            <person name="Chang C."/>
            <person name="Karol K.G."/>
            <person name="Hedrich R."/>
            <person name="Ulvskov P."/>
            <person name="Glockner G."/>
            <person name="Delwiche C.F."/>
            <person name="Petrasek J."/>
            <person name="Van de Peer Y."/>
            <person name="Friml J."/>
            <person name="Beilby M."/>
            <person name="Dolan L."/>
            <person name="Kohara Y."/>
            <person name="Sugano S."/>
            <person name="Fujiyama A."/>
            <person name="Delaux P.-M."/>
            <person name="Quint M."/>
            <person name="TheiBen G."/>
            <person name="Hagemann M."/>
            <person name="Harholt J."/>
            <person name="Dunand C."/>
            <person name="Zachgo S."/>
            <person name="Langdale J."/>
            <person name="Maumus F."/>
            <person name="Straeten D.V.D."/>
            <person name="Gould S.B."/>
            <person name="Rensing S.A."/>
        </authorList>
    </citation>
    <scope>NUCLEOTIDE SEQUENCE [LARGE SCALE GENOMIC DNA]</scope>
    <source>
        <strain evidence="2 3">S276</strain>
    </source>
</reference>
<protein>
    <recommendedName>
        <fullName evidence="4">Myb-like domain-containing protein</fullName>
    </recommendedName>
</protein>
<gene>
    <name evidence="2" type="ORF">CBR_g84896</name>
</gene>
<dbReference type="Proteomes" id="UP000265515">
    <property type="component" value="Unassembled WGS sequence"/>
</dbReference>